<keyword evidence="1" id="KW-0472">Membrane</keyword>
<protein>
    <submittedName>
        <fullName evidence="2">Uncharacterized protein</fullName>
    </submittedName>
</protein>
<reference evidence="2 3" key="1">
    <citation type="submission" date="2024-09" db="EMBL/GenBank/DDBJ databases">
        <authorList>
            <person name="Sun Q."/>
            <person name="Mori K."/>
        </authorList>
    </citation>
    <scope>NUCLEOTIDE SEQUENCE [LARGE SCALE GENOMIC DNA]</scope>
    <source>
        <strain evidence="2 3">CCM 7650</strain>
    </source>
</reference>
<feature type="transmembrane region" description="Helical" evidence="1">
    <location>
        <begin position="6"/>
        <end position="25"/>
    </location>
</feature>
<dbReference type="RefSeq" id="WP_382387870.1">
    <property type="nucleotide sequence ID" value="NZ_JBHLWI010000032.1"/>
</dbReference>
<dbReference type="EMBL" id="JBHLWI010000032">
    <property type="protein sequence ID" value="MFC0263384.1"/>
    <property type="molecule type" value="Genomic_DNA"/>
</dbReference>
<accession>A0ABV6FU55</accession>
<sequence>MENIAYLIFYAYMAVGAILLLGSVFKSKDLIKIGQILGIGITAIFMIGYLFMAWAPIVLVLGVFAILIFAGKLFS</sequence>
<evidence type="ECO:0000256" key="1">
    <source>
        <dbReference type="SAM" id="Phobius"/>
    </source>
</evidence>
<organism evidence="2 3">
    <name type="scientific">Fontibacter flavus</name>
    <dbReference type="NCBI Taxonomy" id="654838"/>
    <lineage>
        <taxon>Bacteria</taxon>
        <taxon>Pseudomonadati</taxon>
        <taxon>Bacteroidota</taxon>
        <taxon>Cytophagia</taxon>
        <taxon>Cytophagales</taxon>
        <taxon>Cyclobacteriaceae</taxon>
        <taxon>Fontibacter</taxon>
    </lineage>
</organism>
<evidence type="ECO:0000313" key="2">
    <source>
        <dbReference type="EMBL" id="MFC0263384.1"/>
    </source>
</evidence>
<keyword evidence="1" id="KW-1133">Transmembrane helix</keyword>
<proteinExistence type="predicted"/>
<keyword evidence="1" id="KW-0812">Transmembrane</keyword>
<name>A0ABV6FU55_9BACT</name>
<gene>
    <name evidence="2" type="ORF">ACFFIP_11900</name>
</gene>
<feature type="transmembrane region" description="Helical" evidence="1">
    <location>
        <begin position="37"/>
        <end position="70"/>
    </location>
</feature>
<keyword evidence="3" id="KW-1185">Reference proteome</keyword>
<comment type="caution">
    <text evidence="2">The sequence shown here is derived from an EMBL/GenBank/DDBJ whole genome shotgun (WGS) entry which is preliminary data.</text>
</comment>
<evidence type="ECO:0000313" key="3">
    <source>
        <dbReference type="Proteomes" id="UP001589797"/>
    </source>
</evidence>
<dbReference type="Proteomes" id="UP001589797">
    <property type="component" value="Unassembled WGS sequence"/>
</dbReference>